<dbReference type="KEGG" id="ech:ECH_0607"/>
<dbReference type="EMBL" id="CP000236">
    <property type="protein sequence ID" value="ABD44744.1"/>
    <property type="molecule type" value="Genomic_DNA"/>
</dbReference>
<proteinExistence type="predicted"/>
<keyword evidence="2" id="KW-1185">Reference proteome</keyword>
<dbReference type="AlphaFoldDB" id="Q2GGL6"/>
<gene>
    <name evidence="1" type="ordered locus">ECH_0607</name>
</gene>
<dbReference type="HOGENOM" id="CLU_862597_0_0_5"/>
<protein>
    <submittedName>
        <fullName evidence="1">Uncharacterized protein</fullName>
    </submittedName>
</protein>
<name>Q2GGL6_EHRCR</name>
<dbReference type="STRING" id="205920.ECH_0607"/>
<dbReference type="RefSeq" id="WP_011452713.1">
    <property type="nucleotide sequence ID" value="NC_007799.1"/>
</dbReference>
<sequence>MNLTLLKLKTGKYILCDIYEFHEYDLDSDFTNDHYTLDHFIGMKFEDCYFIENTLSKYYYAFFYGMHKNNLLFLAIRINRNISNNQLLKSFQFSERSICCFGIATHIHDLDIKKSMHQYYHFIRHENPTIQFTRLFTVVAVSHYIKCSMLQSIYDDNNQNSTYSICVYNFFDKEGKIYYQQYEHHTAYPLYILLNFEKNIIICDNALGGLRRYKNYTCHNVKYGGQCKGNIGYFLEKSTNTFMCVEHDDILESNQLSYSTKVATSSQQEYHPLLPSTSEVEVPQINHDGLEDDISPRNNESAPGLFVHNTDLEPLTVKFPFR</sequence>
<organism evidence="1 2">
    <name type="scientific">Ehrlichia chaffeensis (strain ATCC CRL-10679 / Arkansas)</name>
    <dbReference type="NCBI Taxonomy" id="205920"/>
    <lineage>
        <taxon>Bacteria</taxon>
        <taxon>Pseudomonadati</taxon>
        <taxon>Pseudomonadota</taxon>
        <taxon>Alphaproteobacteria</taxon>
        <taxon>Rickettsiales</taxon>
        <taxon>Anaplasmataceae</taxon>
        <taxon>Ehrlichia</taxon>
    </lineage>
</organism>
<dbReference type="Proteomes" id="UP000008320">
    <property type="component" value="Chromosome"/>
</dbReference>
<evidence type="ECO:0000313" key="1">
    <source>
        <dbReference type="EMBL" id="ABD44744.1"/>
    </source>
</evidence>
<reference evidence="1 2" key="1">
    <citation type="journal article" date="2006" name="PLoS Genet.">
        <title>Comparative genomics of emerging human ehrlichiosis agents.</title>
        <authorList>
            <person name="Dunning Hotopp J.C."/>
            <person name="Lin M."/>
            <person name="Madupu R."/>
            <person name="Crabtree J."/>
            <person name="Angiuoli S.V."/>
            <person name="Eisen J.A."/>
            <person name="Seshadri R."/>
            <person name="Ren Q."/>
            <person name="Wu M."/>
            <person name="Utterback T.R."/>
            <person name="Smith S."/>
            <person name="Lewis M."/>
            <person name="Khouri H."/>
            <person name="Zhang C."/>
            <person name="Niu H."/>
            <person name="Lin Q."/>
            <person name="Ohashi N."/>
            <person name="Zhi N."/>
            <person name="Nelson W."/>
            <person name="Brinkac L.M."/>
            <person name="Dodson R.J."/>
            <person name="Rosovitz M.J."/>
            <person name="Sundaram J."/>
            <person name="Daugherty S.C."/>
            <person name="Davidsen T."/>
            <person name="Durkin A.S."/>
            <person name="Gwinn M."/>
            <person name="Haft D.H."/>
            <person name="Selengut J.D."/>
            <person name="Sullivan S.A."/>
            <person name="Zafar N."/>
            <person name="Zhou L."/>
            <person name="Benahmed F."/>
            <person name="Forberger H."/>
            <person name="Halpin R."/>
            <person name="Mulligan S."/>
            <person name="Robinson J."/>
            <person name="White O."/>
            <person name="Rikihisa Y."/>
            <person name="Tettelin H."/>
        </authorList>
    </citation>
    <scope>NUCLEOTIDE SEQUENCE [LARGE SCALE GENOMIC DNA]</scope>
    <source>
        <strain evidence="2">ATCC CRL-10679 / Arkansas</strain>
    </source>
</reference>
<evidence type="ECO:0000313" key="2">
    <source>
        <dbReference type="Proteomes" id="UP000008320"/>
    </source>
</evidence>
<accession>Q2GGL6</accession>